<gene>
    <name evidence="1" type="ORF">AS202_01975</name>
</gene>
<dbReference type="EMBL" id="CP013690">
    <property type="protein sequence ID" value="ALU25011.1"/>
    <property type="molecule type" value="Genomic_DNA"/>
</dbReference>
<dbReference type="Proteomes" id="UP000069030">
    <property type="component" value="Chromosome"/>
</dbReference>
<name>A0A0U3FCP3_9FLAO</name>
<dbReference type="eggNOG" id="ENOG5030UET">
    <property type="taxonomic scope" value="Bacteria"/>
</dbReference>
<organism evidence="1 2">
    <name type="scientific">Myroides odoratimimus</name>
    <dbReference type="NCBI Taxonomy" id="76832"/>
    <lineage>
        <taxon>Bacteria</taxon>
        <taxon>Pseudomonadati</taxon>
        <taxon>Bacteroidota</taxon>
        <taxon>Flavobacteriia</taxon>
        <taxon>Flavobacteriales</taxon>
        <taxon>Flavobacteriaceae</taxon>
        <taxon>Myroides</taxon>
    </lineage>
</organism>
<dbReference type="RefSeq" id="WP_006260332.1">
    <property type="nucleotide sequence ID" value="NZ_BCMQ01000007.1"/>
</dbReference>
<protein>
    <submittedName>
        <fullName evidence="1">Uncharacterized protein</fullName>
    </submittedName>
</protein>
<evidence type="ECO:0000313" key="1">
    <source>
        <dbReference type="EMBL" id="ALU25011.1"/>
    </source>
</evidence>
<proteinExistence type="predicted"/>
<reference evidence="1 2" key="1">
    <citation type="journal article" date="2016" name="J. Zhejiang Univ. Sci. B">
        <title>Antibiotic resistance mechanisms of Myroides sp.</title>
        <authorList>
            <person name="Hu S."/>
            <person name="Yuan S."/>
            <person name="Qu H."/>
            <person name="Jiang T."/>
            <person name="Zhou Y."/>
            <person name="Wang M."/>
            <person name="Ming D."/>
        </authorList>
    </citation>
    <scope>NUCLEOTIDE SEQUENCE [LARGE SCALE GENOMIC DNA]</scope>
    <source>
        <strain evidence="1 2">PR63039</strain>
    </source>
</reference>
<accession>A0A0U3FCP3</accession>
<dbReference type="AlphaFoldDB" id="A0A0U3FCP3"/>
<dbReference type="KEGG" id="mod:AS202_01975"/>
<evidence type="ECO:0000313" key="2">
    <source>
        <dbReference type="Proteomes" id="UP000069030"/>
    </source>
</evidence>
<sequence length="147" mass="17774">MNQKEQKTRKKWGHLMYYGLLFIIMSFVQTSIAMYHFKDQPSGDITFNFFQDIFLSALFVSLFYILLLVFIIKIPRFSIQIIIHSMLLVGLWFLQDLSIFIDREASWSTYSFTESISYTWMYSRISLLYALVIYIFLSFRLYRHYTK</sequence>